<evidence type="ECO:0000256" key="1">
    <source>
        <dbReference type="ARBA" id="ARBA00004141"/>
    </source>
</evidence>
<keyword evidence="3 6" id="KW-0812">Transmembrane</keyword>
<dbReference type="PANTHER" id="PTHR38459">
    <property type="entry name" value="PROPHAGE BACTOPRENOL-LINKED GLUCOSE TRANSLOCASE HOMOLOG"/>
    <property type="match status" value="1"/>
</dbReference>
<dbReference type="GO" id="GO:0000271">
    <property type="term" value="P:polysaccharide biosynthetic process"/>
    <property type="evidence" value="ECO:0007669"/>
    <property type="project" value="InterPro"/>
</dbReference>
<name>A0A3E1BZ10_RHILT</name>
<keyword evidence="4 6" id="KW-1133">Transmembrane helix</keyword>
<feature type="transmembrane region" description="Helical" evidence="6">
    <location>
        <begin position="34"/>
        <end position="51"/>
    </location>
</feature>
<dbReference type="GO" id="GO:0005886">
    <property type="term" value="C:plasma membrane"/>
    <property type="evidence" value="ECO:0007669"/>
    <property type="project" value="TreeGrafter"/>
</dbReference>
<dbReference type="Proteomes" id="UP000256748">
    <property type="component" value="Unassembled WGS sequence"/>
</dbReference>
<dbReference type="PANTHER" id="PTHR38459:SF1">
    <property type="entry name" value="PROPHAGE BACTOPRENOL-LINKED GLUCOSE TRANSLOCASE HOMOLOG"/>
    <property type="match status" value="1"/>
</dbReference>
<evidence type="ECO:0000313" key="8">
    <source>
        <dbReference type="EMBL" id="RFC00968.1"/>
    </source>
</evidence>
<accession>A0A3E1BZ10</accession>
<dbReference type="RefSeq" id="WP_116272029.1">
    <property type="nucleotide sequence ID" value="NZ_KZ859521.1"/>
</dbReference>
<reference evidence="8 9" key="1">
    <citation type="submission" date="2017-03" db="EMBL/GenBank/DDBJ databases">
        <title>Genome analysis of Rhizobial strains effectives or ineffectives for nitrogen fixation isolated from bean seeds.</title>
        <authorList>
            <person name="Peralta H."/>
            <person name="Aguilar-Vera A."/>
            <person name="Mora Y."/>
            <person name="Vargas-Lagunas C."/>
            <person name="Girard L."/>
            <person name="Mora J."/>
        </authorList>
    </citation>
    <scope>NUCLEOTIDE SEQUENCE [LARGE SCALE GENOMIC DNA]</scope>
    <source>
        <strain evidence="8 9">CCGM5</strain>
    </source>
</reference>
<evidence type="ECO:0000256" key="3">
    <source>
        <dbReference type="ARBA" id="ARBA00022692"/>
    </source>
</evidence>
<feature type="transmembrane region" description="Helical" evidence="6">
    <location>
        <begin position="71"/>
        <end position="93"/>
    </location>
</feature>
<feature type="domain" description="GtrA/DPMS transmembrane" evidence="7">
    <location>
        <begin position="6"/>
        <end position="70"/>
    </location>
</feature>
<protein>
    <recommendedName>
        <fullName evidence="7">GtrA/DPMS transmembrane domain-containing protein</fullName>
    </recommendedName>
</protein>
<dbReference type="EMBL" id="NAOO01000001">
    <property type="protein sequence ID" value="RFC00968.1"/>
    <property type="molecule type" value="Genomic_DNA"/>
</dbReference>
<organism evidence="8 9">
    <name type="scientific">Rhizobium leguminosarum bv. trifolii</name>
    <dbReference type="NCBI Taxonomy" id="386"/>
    <lineage>
        <taxon>Bacteria</taxon>
        <taxon>Pseudomonadati</taxon>
        <taxon>Pseudomonadota</taxon>
        <taxon>Alphaproteobacteria</taxon>
        <taxon>Hyphomicrobiales</taxon>
        <taxon>Rhizobiaceae</taxon>
        <taxon>Rhizobium/Agrobacterium group</taxon>
        <taxon>Rhizobium</taxon>
    </lineage>
</organism>
<evidence type="ECO:0000313" key="9">
    <source>
        <dbReference type="Proteomes" id="UP000256748"/>
    </source>
</evidence>
<feature type="transmembrane region" description="Helical" evidence="6">
    <location>
        <begin position="99"/>
        <end position="122"/>
    </location>
</feature>
<dbReference type="InterPro" id="IPR007267">
    <property type="entry name" value="GtrA_DPMS_TM"/>
</dbReference>
<dbReference type="InterPro" id="IPR051401">
    <property type="entry name" value="GtrA_CellWall_Glycosyl"/>
</dbReference>
<comment type="caution">
    <text evidence="8">The sequence shown here is derived from an EMBL/GenBank/DDBJ whole genome shotgun (WGS) entry which is preliminary data.</text>
</comment>
<proteinExistence type="inferred from homology"/>
<evidence type="ECO:0000256" key="5">
    <source>
        <dbReference type="ARBA" id="ARBA00023136"/>
    </source>
</evidence>
<comment type="similarity">
    <text evidence="2">Belongs to the GtrA family.</text>
</comment>
<evidence type="ECO:0000256" key="6">
    <source>
        <dbReference type="SAM" id="Phobius"/>
    </source>
</evidence>
<evidence type="ECO:0000256" key="4">
    <source>
        <dbReference type="ARBA" id="ARBA00022989"/>
    </source>
</evidence>
<comment type="subcellular location">
    <subcellularLocation>
        <location evidence="1">Membrane</location>
        <topology evidence="1">Multi-pass membrane protein</topology>
    </subcellularLocation>
</comment>
<dbReference type="Pfam" id="PF04138">
    <property type="entry name" value="GtrA_DPMS_TM"/>
    <property type="match status" value="1"/>
</dbReference>
<feature type="transmembrane region" description="Helical" evidence="6">
    <location>
        <begin position="7"/>
        <end position="28"/>
    </location>
</feature>
<dbReference type="AlphaFoldDB" id="A0A3E1BZ10"/>
<sequence length="125" mass="13592">MRRLIRFTIAGGIGFLVDAGMLSALLHLTPLGPFLARLVAIACAMAVTWVFNRRYTFDRSGRSLAAEGFRYGSIGVTTALVNYGLYSALLLSLPALQPLAAMVIASIASMVFSFFGYSRFVFRAE</sequence>
<keyword evidence="5 6" id="KW-0472">Membrane</keyword>
<evidence type="ECO:0000259" key="7">
    <source>
        <dbReference type="Pfam" id="PF04138"/>
    </source>
</evidence>
<gene>
    <name evidence="8" type="ORF">B5K10_01155</name>
</gene>
<evidence type="ECO:0000256" key="2">
    <source>
        <dbReference type="ARBA" id="ARBA00009399"/>
    </source>
</evidence>